<dbReference type="EMBL" id="BK016186">
    <property type="protein sequence ID" value="DAG01081.1"/>
    <property type="molecule type" value="Genomic_DNA"/>
</dbReference>
<evidence type="ECO:0000313" key="1">
    <source>
        <dbReference type="EMBL" id="DAG01081.1"/>
    </source>
</evidence>
<sequence>MDVKTRIRKDREAGLWNIHDQDLTFPATSWGEAMHFVHDLRRHRTHEQVFTTQQIVAEEYPHFERLLGPALAKQRLATVYGVKCKTIEDYVRKGSQCC</sequence>
<reference evidence="1" key="1">
    <citation type="journal article" date="2021" name="Proc. Natl. Acad. Sci. U.S.A.">
        <title>A Catalog of Tens of Thousands of Viruses from Human Metagenomes Reveals Hidden Associations with Chronic Diseases.</title>
        <authorList>
            <person name="Tisza M.J."/>
            <person name="Buck C.B."/>
        </authorList>
    </citation>
    <scope>NUCLEOTIDE SEQUENCE</scope>
    <source>
        <strain evidence="1">Ct6YY1</strain>
    </source>
</reference>
<organism evidence="1">
    <name type="scientific">Siphoviridae sp. ct6YY1</name>
    <dbReference type="NCBI Taxonomy" id="2825343"/>
    <lineage>
        <taxon>Viruses</taxon>
        <taxon>Duplodnaviria</taxon>
        <taxon>Heunggongvirae</taxon>
        <taxon>Uroviricota</taxon>
        <taxon>Caudoviricetes</taxon>
    </lineage>
</organism>
<proteinExistence type="predicted"/>
<name>A0A8S5V2X8_9CAUD</name>
<accession>A0A8S5V2X8</accession>
<protein>
    <submittedName>
        <fullName evidence="1">Uncharacterized protein</fullName>
    </submittedName>
</protein>